<dbReference type="EMBL" id="CAIJCS010000014">
    <property type="protein sequence ID" value="CAC9926053.1"/>
    <property type="molecule type" value="Genomic_DNA"/>
</dbReference>
<organism evidence="3 4">
    <name type="scientific">Aedoeadaptatus nemausensis</name>
    <dbReference type="NCBI Taxonomy" id="2582829"/>
    <lineage>
        <taxon>Bacteria</taxon>
        <taxon>Bacillati</taxon>
        <taxon>Bacillota</taxon>
        <taxon>Tissierellia</taxon>
        <taxon>Tissierellales</taxon>
        <taxon>Peptoniphilaceae</taxon>
        <taxon>Aedoeadaptatus</taxon>
    </lineage>
</organism>
<dbReference type="SMART" id="SM00900">
    <property type="entry name" value="FMN_bind"/>
    <property type="match status" value="1"/>
</dbReference>
<dbReference type="Proteomes" id="UP000586454">
    <property type="component" value="Unassembled WGS sequence"/>
</dbReference>
<dbReference type="RefSeq" id="WP_180499172.1">
    <property type="nucleotide sequence ID" value="NZ_CAIJCS010000014.1"/>
</dbReference>
<reference evidence="3 4" key="1">
    <citation type="submission" date="2020-06" db="EMBL/GenBank/DDBJ databases">
        <authorList>
            <person name="Criscuolo A."/>
        </authorList>
    </citation>
    <scope>NUCLEOTIDE SEQUENCE [LARGE SCALE GENOMIC DNA]</scope>
    <source>
        <strain evidence="3">1804121828</strain>
    </source>
</reference>
<dbReference type="GO" id="GO:0010181">
    <property type="term" value="F:FMN binding"/>
    <property type="evidence" value="ECO:0007669"/>
    <property type="project" value="InterPro"/>
</dbReference>
<dbReference type="AlphaFoldDB" id="A0A6V6Y0G4"/>
<evidence type="ECO:0000313" key="4">
    <source>
        <dbReference type="Proteomes" id="UP000586454"/>
    </source>
</evidence>
<keyword evidence="1" id="KW-0732">Signal</keyword>
<dbReference type="Gene3D" id="3.90.1010.20">
    <property type="match status" value="1"/>
</dbReference>
<dbReference type="GO" id="GO:0016020">
    <property type="term" value="C:membrane"/>
    <property type="evidence" value="ECO:0007669"/>
    <property type="project" value="InterPro"/>
</dbReference>
<dbReference type="PROSITE" id="PS51257">
    <property type="entry name" value="PROKAR_LIPOPROTEIN"/>
    <property type="match status" value="1"/>
</dbReference>
<comment type="caution">
    <text evidence="3">The sequence shown here is derived from an EMBL/GenBank/DDBJ whole genome shotgun (WGS) entry which is preliminary data.</text>
</comment>
<sequence>MKKWALPTLIVLLLAGCSGKNAYNDGVFRGEAMGFSKDVPIEVEVSIVGGNMVAVEVVNHDESVEQVPQVQEVLDTLPGAMVKKNMTHIDSIAGATETSKGIGNAVEKALERAK</sequence>
<feature type="domain" description="FMN-binding" evidence="2">
    <location>
        <begin position="34"/>
        <end position="113"/>
    </location>
</feature>
<feature type="signal peptide" evidence="1">
    <location>
        <begin position="1"/>
        <end position="22"/>
    </location>
</feature>
<proteinExistence type="predicted"/>
<feature type="chain" id="PRO_5038340162" evidence="1">
    <location>
        <begin position="23"/>
        <end position="114"/>
    </location>
</feature>
<dbReference type="InterPro" id="IPR007329">
    <property type="entry name" value="FMN-bd"/>
</dbReference>
<protein>
    <submittedName>
        <fullName evidence="3">FMN-binding domain protein</fullName>
    </submittedName>
</protein>
<gene>
    <name evidence="3" type="ORF">PEPNEM18_00658</name>
</gene>
<evidence type="ECO:0000313" key="3">
    <source>
        <dbReference type="EMBL" id="CAC9926053.1"/>
    </source>
</evidence>
<evidence type="ECO:0000259" key="2">
    <source>
        <dbReference type="SMART" id="SM00900"/>
    </source>
</evidence>
<evidence type="ECO:0000256" key="1">
    <source>
        <dbReference type="SAM" id="SignalP"/>
    </source>
</evidence>
<keyword evidence="4" id="KW-1185">Reference proteome</keyword>
<dbReference type="Pfam" id="PF04205">
    <property type="entry name" value="FMN_bind"/>
    <property type="match status" value="1"/>
</dbReference>
<name>A0A6V6Y0G4_9FIRM</name>
<accession>A0A6V6Y0G4</accession>